<feature type="compositionally biased region" description="Basic and acidic residues" evidence="1">
    <location>
        <begin position="42"/>
        <end position="52"/>
    </location>
</feature>
<proteinExistence type="predicted"/>
<organism evidence="2 3">
    <name type="scientific">Trachymyrmex cornetzi</name>
    <dbReference type="NCBI Taxonomy" id="471704"/>
    <lineage>
        <taxon>Eukaryota</taxon>
        <taxon>Metazoa</taxon>
        <taxon>Ecdysozoa</taxon>
        <taxon>Arthropoda</taxon>
        <taxon>Hexapoda</taxon>
        <taxon>Insecta</taxon>
        <taxon>Pterygota</taxon>
        <taxon>Neoptera</taxon>
        <taxon>Endopterygota</taxon>
        <taxon>Hymenoptera</taxon>
        <taxon>Apocrita</taxon>
        <taxon>Aculeata</taxon>
        <taxon>Formicoidea</taxon>
        <taxon>Formicidae</taxon>
        <taxon>Myrmicinae</taxon>
        <taxon>Trachymyrmex</taxon>
    </lineage>
</organism>
<evidence type="ECO:0000313" key="2">
    <source>
        <dbReference type="EMBL" id="KYN13060.1"/>
    </source>
</evidence>
<protein>
    <submittedName>
        <fullName evidence="2">Uncharacterized protein</fullName>
    </submittedName>
</protein>
<keyword evidence="3" id="KW-1185">Reference proteome</keyword>
<evidence type="ECO:0000313" key="3">
    <source>
        <dbReference type="Proteomes" id="UP000078492"/>
    </source>
</evidence>
<sequence length="52" mass="6336">MVRSTPLHDLSHSHHNRQRNRRSRKVLHIQSIGRRPIRRRQWREGRSAGKYA</sequence>
<name>A0A195DJI6_9HYME</name>
<feature type="compositionally biased region" description="Basic residues" evidence="1">
    <location>
        <begin position="13"/>
        <end position="27"/>
    </location>
</feature>
<dbReference type="Proteomes" id="UP000078492">
    <property type="component" value="Unassembled WGS sequence"/>
</dbReference>
<feature type="region of interest" description="Disordered" evidence="1">
    <location>
        <begin position="1"/>
        <end position="52"/>
    </location>
</feature>
<dbReference type="AlphaFoldDB" id="A0A195DJI6"/>
<dbReference type="EMBL" id="KQ980794">
    <property type="protein sequence ID" value="KYN13060.1"/>
    <property type="molecule type" value="Genomic_DNA"/>
</dbReference>
<reference evidence="2 3" key="1">
    <citation type="submission" date="2015-09" db="EMBL/GenBank/DDBJ databases">
        <title>Trachymyrmex cornetzi WGS genome.</title>
        <authorList>
            <person name="Nygaard S."/>
            <person name="Hu H."/>
            <person name="Boomsma J."/>
            <person name="Zhang G."/>
        </authorList>
    </citation>
    <scope>NUCLEOTIDE SEQUENCE [LARGE SCALE GENOMIC DNA]</scope>
    <source>
        <strain evidence="2">Tcor2-1</strain>
        <tissue evidence="2">Whole body</tissue>
    </source>
</reference>
<accession>A0A195DJI6</accession>
<gene>
    <name evidence="2" type="ORF">ALC57_14742</name>
</gene>
<evidence type="ECO:0000256" key="1">
    <source>
        <dbReference type="SAM" id="MobiDB-lite"/>
    </source>
</evidence>